<dbReference type="Proteomes" id="UP000440614">
    <property type="component" value="Unassembled WGS sequence"/>
</dbReference>
<organism evidence="2 3">
    <name type="scientific">Bacteroides thetaiotaomicron</name>
    <dbReference type="NCBI Taxonomy" id="818"/>
    <lineage>
        <taxon>Bacteria</taxon>
        <taxon>Pseudomonadati</taxon>
        <taxon>Bacteroidota</taxon>
        <taxon>Bacteroidia</taxon>
        <taxon>Bacteroidales</taxon>
        <taxon>Bacteroidaceae</taxon>
        <taxon>Bacteroides</taxon>
    </lineage>
</organism>
<gene>
    <name evidence="2" type="ORF">GAO51_27200</name>
</gene>
<dbReference type="RefSeq" id="WP_310505358.1">
    <property type="nucleotide sequence ID" value="NZ_JANUSI010000002.1"/>
</dbReference>
<evidence type="ECO:0000313" key="3">
    <source>
        <dbReference type="Proteomes" id="UP000440614"/>
    </source>
</evidence>
<dbReference type="InterPro" id="IPR002560">
    <property type="entry name" value="Transposase_DDE"/>
</dbReference>
<evidence type="ECO:0000313" key="2">
    <source>
        <dbReference type="EMBL" id="KAB4304931.1"/>
    </source>
</evidence>
<protein>
    <submittedName>
        <fullName evidence="2">Transposase</fullName>
    </submittedName>
</protein>
<sequence length="311" mass="36099">MDGRQLQTQYKEHLSDFNNWNQKEHAEDFILYPKNIGCHLCIDETALSKGELYTILTNRDKHGRKGAIVAIVKGTKAEDVINVLLKMDAGKRNQVKEITLDMAGSMRKIAGRCFPGAMQVVDRFHVSKLVYEAVQDLRIAYRWQVMKDENRKIKEAKAKGKSHEPEVFSNGDTLRQLLARSRYLLFKAPDKWLQSQKTRAQILFEQFPDIKSVYYYALRLGKIFSDYTDKDVARAKLALWYNEIEEFGYDTFTTVANSIENHYERILNYFANRSTNAAAEAFNAKIKAFRASFRGVVDKRFFLYRLAKVYA</sequence>
<name>A0A6I0NXU2_BACT4</name>
<comment type="caution">
    <text evidence="2">The sequence shown here is derived from an EMBL/GenBank/DDBJ whole genome shotgun (WGS) entry which is preliminary data.</text>
</comment>
<dbReference type="InterPro" id="IPR047951">
    <property type="entry name" value="Transpos_ISL3"/>
</dbReference>
<dbReference type="PANTHER" id="PTHR33498:SF1">
    <property type="entry name" value="TRANSPOSASE FOR INSERTION SEQUENCE ELEMENT IS1557"/>
    <property type="match status" value="1"/>
</dbReference>
<dbReference type="AlphaFoldDB" id="A0A6I0NXU2"/>
<reference evidence="2 3" key="1">
    <citation type="journal article" date="2019" name="Nat. Med.">
        <title>A library of human gut bacterial isolates paired with longitudinal multiomics data enables mechanistic microbiome research.</title>
        <authorList>
            <person name="Poyet M."/>
            <person name="Groussin M."/>
            <person name="Gibbons S.M."/>
            <person name="Avila-Pacheco J."/>
            <person name="Jiang X."/>
            <person name="Kearney S.M."/>
            <person name="Perrotta A.R."/>
            <person name="Berdy B."/>
            <person name="Zhao S."/>
            <person name="Lieberman T.D."/>
            <person name="Swanson P.K."/>
            <person name="Smith M."/>
            <person name="Roesemann S."/>
            <person name="Alexander J.E."/>
            <person name="Rich S.A."/>
            <person name="Livny J."/>
            <person name="Vlamakis H."/>
            <person name="Clish C."/>
            <person name="Bullock K."/>
            <person name="Deik A."/>
            <person name="Scott J."/>
            <person name="Pierce K.A."/>
            <person name="Xavier R.J."/>
            <person name="Alm E.J."/>
        </authorList>
    </citation>
    <scope>NUCLEOTIDE SEQUENCE [LARGE SCALE GENOMIC DNA]</scope>
    <source>
        <strain evidence="2 3">BIOML-A188</strain>
    </source>
</reference>
<accession>A0A6I0NXU2</accession>
<feature type="domain" description="Transposase IS204/IS1001/IS1096/IS1165 DDE" evidence="1">
    <location>
        <begin position="40"/>
        <end position="305"/>
    </location>
</feature>
<dbReference type="PANTHER" id="PTHR33498">
    <property type="entry name" value="TRANSPOSASE FOR INSERTION SEQUENCE ELEMENT IS1557"/>
    <property type="match status" value="1"/>
</dbReference>
<dbReference type="EMBL" id="WCSY01000042">
    <property type="protein sequence ID" value="KAB4304931.1"/>
    <property type="molecule type" value="Genomic_DNA"/>
</dbReference>
<proteinExistence type="predicted"/>
<evidence type="ECO:0000259" key="1">
    <source>
        <dbReference type="Pfam" id="PF01610"/>
    </source>
</evidence>
<dbReference type="Pfam" id="PF01610">
    <property type="entry name" value="DDE_Tnp_ISL3"/>
    <property type="match status" value="1"/>
</dbReference>